<evidence type="ECO:0000256" key="3">
    <source>
        <dbReference type="ARBA" id="ARBA00023170"/>
    </source>
</evidence>
<dbReference type="InterPro" id="IPR003599">
    <property type="entry name" value="Ig_sub"/>
</dbReference>
<reference evidence="7" key="1">
    <citation type="submission" date="2023-07" db="EMBL/GenBank/DDBJ databases">
        <authorList>
            <person name="Stuckert A."/>
        </authorList>
    </citation>
    <scope>NUCLEOTIDE SEQUENCE</scope>
</reference>
<evidence type="ECO:0000259" key="6">
    <source>
        <dbReference type="PROSITE" id="PS50835"/>
    </source>
</evidence>
<gene>
    <name evidence="7" type="ORF">RIMI_LOCUS14788142</name>
</gene>
<dbReference type="EMBL" id="CAUEEQ010038724">
    <property type="protein sequence ID" value="CAJ0954638.1"/>
    <property type="molecule type" value="Genomic_DNA"/>
</dbReference>
<keyword evidence="8" id="KW-1185">Reference proteome</keyword>
<dbReference type="Proteomes" id="UP001176940">
    <property type="component" value="Unassembled WGS sequence"/>
</dbReference>
<keyword evidence="1" id="KW-0732">Signal</keyword>
<dbReference type="PANTHER" id="PTHR19367:SF18">
    <property type="entry name" value="T CELL RECEPTOR ALPHA VARIABLE 16"/>
    <property type="match status" value="1"/>
</dbReference>
<dbReference type="InterPro" id="IPR013783">
    <property type="entry name" value="Ig-like_fold"/>
</dbReference>
<comment type="caution">
    <text evidence="7">The sequence shown here is derived from an EMBL/GenBank/DDBJ whole genome shotgun (WGS) entry which is preliminary data.</text>
</comment>
<keyword evidence="5" id="KW-0391">Immunity</keyword>
<dbReference type="SMART" id="SM00409">
    <property type="entry name" value="IG"/>
    <property type="match status" value="1"/>
</dbReference>
<dbReference type="InterPro" id="IPR013106">
    <property type="entry name" value="Ig_V-set"/>
</dbReference>
<dbReference type="CDD" id="cd00099">
    <property type="entry name" value="IgV"/>
    <property type="match status" value="1"/>
</dbReference>
<protein>
    <recommendedName>
        <fullName evidence="6">Ig-like domain-containing protein</fullName>
    </recommendedName>
</protein>
<dbReference type="InterPro" id="IPR007110">
    <property type="entry name" value="Ig-like_dom"/>
</dbReference>
<dbReference type="SUPFAM" id="SSF48726">
    <property type="entry name" value="Immunoglobulin"/>
    <property type="match status" value="1"/>
</dbReference>
<dbReference type="Gene3D" id="2.60.40.10">
    <property type="entry name" value="Immunoglobulins"/>
    <property type="match status" value="1"/>
</dbReference>
<keyword evidence="5" id="KW-1279">T cell receptor</keyword>
<keyword evidence="2" id="KW-1064">Adaptive immunity</keyword>
<dbReference type="Pfam" id="PF07686">
    <property type="entry name" value="V-set"/>
    <property type="match status" value="1"/>
</dbReference>
<feature type="domain" description="Ig-like" evidence="6">
    <location>
        <begin position="147"/>
        <end position="242"/>
    </location>
</feature>
<dbReference type="InterPro" id="IPR036179">
    <property type="entry name" value="Ig-like_dom_sf"/>
</dbReference>
<keyword evidence="4" id="KW-0393">Immunoglobulin domain</keyword>
<organism evidence="7 8">
    <name type="scientific">Ranitomeya imitator</name>
    <name type="common">mimic poison frog</name>
    <dbReference type="NCBI Taxonomy" id="111125"/>
    <lineage>
        <taxon>Eukaryota</taxon>
        <taxon>Metazoa</taxon>
        <taxon>Chordata</taxon>
        <taxon>Craniata</taxon>
        <taxon>Vertebrata</taxon>
        <taxon>Euteleostomi</taxon>
        <taxon>Amphibia</taxon>
        <taxon>Batrachia</taxon>
        <taxon>Anura</taxon>
        <taxon>Neobatrachia</taxon>
        <taxon>Hyloidea</taxon>
        <taxon>Dendrobatidae</taxon>
        <taxon>Dendrobatinae</taxon>
        <taxon>Ranitomeya</taxon>
    </lineage>
</organism>
<dbReference type="SMART" id="SM00406">
    <property type="entry name" value="IGv"/>
    <property type="match status" value="1"/>
</dbReference>
<evidence type="ECO:0000256" key="5">
    <source>
        <dbReference type="ARBA" id="ARBA00043266"/>
    </source>
</evidence>
<evidence type="ECO:0000256" key="2">
    <source>
        <dbReference type="ARBA" id="ARBA00023130"/>
    </source>
</evidence>
<dbReference type="PROSITE" id="PS50835">
    <property type="entry name" value="IG_LIKE"/>
    <property type="match status" value="1"/>
</dbReference>
<proteinExistence type="predicted"/>
<evidence type="ECO:0000256" key="1">
    <source>
        <dbReference type="ARBA" id="ARBA00022729"/>
    </source>
</evidence>
<accession>A0ABN9M234</accession>
<keyword evidence="3" id="KW-0675">Receptor</keyword>
<evidence type="ECO:0000313" key="8">
    <source>
        <dbReference type="Proteomes" id="UP001176940"/>
    </source>
</evidence>
<sequence length="261" mass="28852">MTQSPADSALKTTLRVVPFPAIFMATILATTVSVSFHNIGQVQFVSHLQHFKSILKVFITVLSGHNSGTQIILVTRNMHLSIRNCLARKTSIQALSSVTYNTAQYSVSYIICSPDTSYIRATMKKSHIVGILLLLCSGQVIGNSIEPMNSKIFTEEGKKITLSCSYKTSSSYSYLYWYRHYPGSAPQYIIRRINKGSPGDPAPGRFTSDVTLTSTELVISDVKTEDSATYLCALQAAQCDTSHLRSYISLVKLRFINSSKL</sequence>
<evidence type="ECO:0000313" key="7">
    <source>
        <dbReference type="EMBL" id="CAJ0954638.1"/>
    </source>
</evidence>
<dbReference type="InterPro" id="IPR051287">
    <property type="entry name" value="TCR_variable_region"/>
</dbReference>
<dbReference type="PANTHER" id="PTHR19367">
    <property type="entry name" value="T-CELL RECEPTOR ALPHA CHAIN V REGION"/>
    <property type="match status" value="1"/>
</dbReference>
<name>A0ABN9M234_9NEOB</name>
<evidence type="ECO:0000256" key="4">
    <source>
        <dbReference type="ARBA" id="ARBA00023319"/>
    </source>
</evidence>